<reference evidence="1 2" key="1">
    <citation type="submission" date="2023-07" db="EMBL/GenBank/DDBJ databases">
        <title>Comparative genomics of wheat-associated soil bacteria to identify genetic determinants of phenazine resistance.</title>
        <authorList>
            <person name="Mouncey N."/>
        </authorList>
    </citation>
    <scope>NUCLEOTIDE SEQUENCE [LARGE SCALE GENOMIC DNA]</scope>
    <source>
        <strain evidence="1 2">B2I6</strain>
    </source>
</reference>
<name>A0ABU0P1N9_STRRH</name>
<keyword evidence="2" id="KW-1185">Reference proteome</keyword>
<dbReference type="RefSeq" id="WP_307167864.1">
    <property type="nucleotide sequence ID" value="NZ_JAUSWV010000002.1"/>
</dbReference>
<sequence length="59" mass="6256">MEMTGIGVAVYLVLLFAPGLSSVLKSIAFRIRAAGQAELVRAEGEARGGRRVGKRGRRG</sequence>
<comment type="caution">
    <text evidence="1">The sequence shown here is derived from an EMBL/GenBank/DDBJ whole genome shotgun (WGS) entry which is preliminary data.</text>
</comment>
<evidence type="ECO:0000313" key="1">
    <source>
        <dbReference type="EMBL" id="MDQ0585254.1"/>
    </source>
</evidence>
<proteinExistence type="predicted"/>
<gene>
    <name evidence="1" type="ORF">QF030_007432</name>
</gene>
<evidence type="ECO:0000313" key="2">
    <source>
        <dbReference type="Proteomes" id="UP001230654"/>
    </source>
</evidence>
<dbReference type="Proteomes" id="UP001230654">
    <property type="component" value="Unassembled WGS sequence"/>
</dbReference>
<accession>A0ABU0P1N9</accession>
<protein>
    <submittedName>
        <fullName evidence="1">Uncharacterized protein</fullName>
    </submittedName>
</protein>
<organism evidence="1 2">
    <name type="scientific">Streptomyces rishiriensis</name>
    <dbReference type="NCBI Taxonomy" id="68264"/>
    <lineage>
        <taxon>Bacteria</taxon>
        <taxon>Bacillati</taxon>
        <taxon>Actinomycetota</taxon>
        <taxon>Actinomycetes</taxon>
        <taxon>Kitasatosporales</taxon>
        <taxon>Streptomycetaceae</taxon>
        <taxon>Streptomyces</taxon>
    </lineage>
</organism>
<dbReference type="EMBL" id="JAUSWV010000002">
    <property type="protein sequence ID" value="MDQ0585254.1"/>
    <property type="molecule type" value="Genomic_DNA"/>
</dbReference>